<name>A0AAW6U0N8_9BACT</name>
<feature type="region of interest" description="Disordered" evidence="1">
    <location>
        <begin position="1"/>
        <end position="25"/>
    </location>
</feature>
<sequence length="146" mass="16631">MTRRCQSSRGNNSGAKANGKALSSTGRGQRLLPYAIRENLPILGSQRRLGGRAKALVRWSTLDGSREWYVTEGSARRTPDGNAVDYLLYGLVVGQGRKFDYFWLSDVMMHHSPGGMRVERDSRWRPKRLDEIAPQMFRSQDKEQED</sequence>
<accession>A0AAW6U0N8</accession>
<proteinExistence type="predicted"/>
<organism evidence="2 3">
    <name type="scientific">Anaerobaca lacustris</name>
    <dbReference type="NCBI Taxonomy" id="3044600"/>
    <lineage>
        <taxon>Bacteria</taxon>
        <taxon>Pseudomonadati</taxon>
        <taxon>Planctomycetota</taxon>
        <taxon>Phycisphaerae</taxon>
        <taxon>Sedimentisphaerales</taxon>
        <taxon>Anaerobacaceae</taxon>
        <taxon>Anaerobaca</taxon>
    </lineage>
</organism>
<dbReference type="AlphaFoldDB" id="A0AAW6U0N8"/>
<comment type="caution">
    <text evidence="2">The sequence shown here is derived from an EMBL/GenBank/DDBJ whole genome shotgun (WGS) entry which is preliminary data.</text>
</comment>
<reference evidence="2" key="1">
    <citation type="submission" date="2023-05" db="EMBL/GenBank/DDBJ databases">
        <title>Anaerotaeda fermentans gen. nov., sp. nov., a novel anaerobic planctomycete of the new family within the order Sedimentisphaerales isolated from Taman Peninsula, Russia.</title>
        <authorList>
            <person name="Khomyakova M.A."/>
            <person name="Merkel A.Y."/>
            <person name="Slobodkin A.I."/>
        </authorList>
    </citation>
    <scope>NUCLEOTIDE SEQUENCE</scope>
    <source>
        <strain evidence="2">M17dextr</strain>
    </source>
</reference>
<dbReference type="RefSeq" id="WP_349246862.1">
    <property type="nucleotide sequence ID" value="NZ_JASCXX010000036.1"/>
</dbReference>
<evidence type="ECO:0000313" key="2">
    <source>
        <dbReference type="EMBL" id="MDI6451455.1"/>
    </source>
</evidence>
<evidence type="ECO:0000256" key="1">
    <source>
        <dbReference type="SAM" id="MobiDB-lite"/>
    </source>
</evidence>
<evidence type="ECO:0000313" key="3">
    <source>
        <dbReference type="Proteomes" id="UP001431776"/>
    </source>
</evidence>
<dbReference type="EMBL" id="JASCXX010000036">
    <property type="protein sequence ID" value="MDI6451455.1"/>
    <property type="molecule type" value="Genomic_DNA"/>
</dbReference>
<keyword evidence="3" id="KW-1185">Reference proteome</keyword>
<dbReference type="Proteomes" id="UP001431776">
    <property type="component" value="Unassembled WGS sequence"/>
</dbReference>
<evidence type="ECO:0008006" key="4">
    <source>
        <dbReference type="Google" id="ProtNLM"/>
    </source>
</evidence>
<gene>
    <name evidence="2" type="ORF">QJ522_20500</name>
</gene>
<protein>
    <recommendedName>
        <fullName evidence="4">Transposase</fullName>
    </recommendedName>
</protein>